<sequence>MVCGDGGVRRVHPILAAYVADYPEQCLVACAKSGTCPKCRRPAKDLQEKTTGEERTPLWTLGIIDDAKRTSSTRHQFFTKCMESDVAGGVGEPFWKGFPYCDIHLSLTPDVLHQLYQGVFKYILDWTGDMFNKEELDACVRTLPPAYGVRHFKNGISALSQVTGGERKDMARILLACLSGKLARPALVATRSILDFIYLAQYTTHNDTTLQYMKDALDTFHRHRKVFIDMGLRDDFNIPKFHALLHYIPSIKLFGTTDNYNTEMFERFHIDFAKDGWRASNRRDERPQMAQWLTRQEKVASFDRYLEYLVDQEEEKRHLQLSKVVQLTKLPSRPHQPITSIEDSHSCQGFTRALKEYLNTFLDRTENVSNYRLPFHHLDVFHSFKFKRDETGYTEVMESAGEREVVYARPSKGKQVARFDTVVVYVKNEVAESTGLEGTSYLA</sequence>
<gene>
    <name evidence="1" type="ORF">BV25DRAFT_1816173</name>
</gene>
<dbReference type="Proteomes" id="UP000814140">
    <property type="component" value="Unassembled WGS sequence"/>
</dbReference>
<reference evidence="1" key="1">
    <citation type="submission" date="2021-03" db="EMBL/GenBank/DDBJ databases">
        <authorList>
            <consortium name="DOE Joint Genome Institute"/>
            <person name="Ahrendt S."/>
            <person name="Looney B.P."/>
            <person name="Miyauchi S."/>
            <person name="Morin E."/>
            <person name="Drula E."/>
            <person name="Courty P.E."/>
            <person name="Chicoki N."/>
            <person name="Fauchery L."/>
            <person name="Kohler A."/>
            <person name="Kuo A."/>
            <person name="Labutti K."/>
            <person name="Pangilinan J."/>
            <person name="Lipzen A."/>
            <person name="Riley R."/>
            <person name="Andreopoulos W."/>
            <person name="He G."/>
            <person name="Johnson J."/>
            <person name="Barry K.W."/>
            <person name="Grigoriev I.V."/>
            <person name="Nagy L."/>
            <person name="Hibbett D."/>
            <person name="Henrissat B."/>
            <person name="Matheny P.B."/>
            <person name="Labbe J."/>
            <person name="Martin F."/>
        </authorList>
    </citation>
    <scope>NUCLEOTIDE SEQUENCE</scope>
    <source>
        <strain evidence="1">HHB10654</strain>
    </source>
</reference>
<accession>A0ACB8SGA3</accession>
<organism evidence="1 2">
    <name type="scientific">Artomyces pyxidatus</name>
    <dbReference type="NCBI Taxonomy" id="48021"/>
    <lineage>
        <taxon>Eukaryota</taxon>
        <taxon>Fungi</taxon>
        <taxon>Dikarya</taxon>
        <taxon>Basidiomycota</taxon>
        <taxon>Agaricomycotina</taxon>
        <taxon>Agaricomycetes</taxon>
        <taxon>Russulales</taxon>
        <taxon>Auriscalpiaceae</taxon>
        <taxon>Artomyces</taxon>
    </lineage>
</organism>
<dbReference type="EMBL" id="MU277315">
    <property type="protein sequence ID" value="KAI0055060.1"/>
    <property type="molecule type" value="Genomic_DNA"/>
</dbReference>
<evidence type="ECO:0000313" key="1">
    <source>
        <dbReference type="EMBL" id="KAI0055060.1"/>
    </source>
</evidence>
<keyword evidence="2" id="KW-1185">Reference proteome</keyword>
<proteinExistence type="predicted"/>
<reference evidence="1" key="2">
    <citation type="journal article" date="2022" name="New Phytol.">
        <title>Evolutionary transition to the ectomycorrhizal habit in the genomes of a hyperdiverse lineage of mushroom-forming fungi.</title>
        <authorList>
            <person name="Looney B."/>
            <person name="Miyauchi S."/>
            <person name="Morin E."/>
            <person name="Drula E."/>
            <person name="Courty P.E."/>
            <person name="Kohler A."/>
            <person name="Kuo A."/>
            <person name="LaButti K."/>
            <person name="Pangilinan J."/>
            <person name="Lipzen A."/>
            <person name="Riley R."/>
            <person name="Andreopoulos W."/>
            <person name="He G."/>
            <person name="Johnson J."/>
            <person name="Nolan M."/>
            <person name="Tritt A."/>
            <person name="Barry K.W."/>
            <person name="Grigoriev I.V."/>
            <person name="Nagy L.G."/>
            <person name="Hibbett D."/>
            <person name="Henrissat B."/>
            <person name="Matheny P.B."/>
            <person name="Labbe J."/>
            <person name="Martin F.M."/>
        </authorList>
    </citation>
    <scope>NUCLEOTIDE SEQUENCE</scope>
    <source>
        <strain evidence="1">HHB10654</strain>
    </source>
</reference>
<protein>
    <submittedName>
        <fullName evidence="1">Uncharacterized protein</fullName>
    </submittedName>
</protein>
<name>A0ACB8SGA3_9AGAM</name>
<comment type="caution">
    <text evidence="1">The sequence shown here is derived from an EMBL/GenBank/DDBJ whole genome shotgun (WGS) entry which is preliminary data.</text>
</comment>
<evidence type="ECO:0000313" key="2">
    <source>
        <dbReference type="Proteomes" id="UP000814140"/>
    </source>
</evidence>